<proteinExistence type="inferred from homology"/>
<feature type="domain" description="Cyclin-dependent kinase inhibitor" evidence="7">
    <location>
        <begin position="27"/>
        <end position="76"/>
    </location>
</feature>
<name>A0A7J7JDZ7_BUGNE</name>
<gene>
    <name evidence="8" type="ORF">EB796_017243</name>
</gene>
<evidence type="ECO:0000256" key="2">
    <source>
        <dbReference type="ARBA" id="ARBA00006726"/>
    </source>
</evidence>
<organism evidence="8 9">
    <name type="scientific">Bugula neritina</name>
    <name type="common">Brown bryozoan</name>
    <name type="synonym">Sertularia neritina</name>
    <dbReference type="NCBI Taxonomy" id="10212"/>
    <lineage>
        <taxon>Eukaryota</taxon>
        <taxon>Metazoa</taxon>
        <taxon>Spiralia</taxon>
        <taxon>Lophotrochozoa</taxon>
        <taxon>Bryozoa</taxon>
        <taxon>Gymnolaemata</taxon>
        <taxon>Cheilostomatida</taxon>
        <taxon>Flustrina</taxon>
        <taxon>Buguloidea</taxon>
        <taxon>Bugulidae</taxon>
        <taxon>Bugula</taxon>
    </lineage>
</organism>
<feature type="compositionally biased region" description="Basic residues" evidence="6">
    <location>
        <begin position="164"/>
        <end position="178"/>
    </location>
</feature>
<accession>A0A7J7JDZ7</accession>
<dbReference type="GO" id="GO:0051726">
    <property type="term" value="P:regulation of cell cycle"/>
    <property type="evidence" value="ECO:0007669"/>
    <property type="project" value="InterPro"/>
</dbReference>
<dbReference type="InterPro" id="IPR003175">
    <property type="entry name" value="CDI_dom"/>
</dbReference>
<dbReference type="Proteomes" id="UP000593567">
    <property type="component" value="Unassembled WGS sequence"/>
</dbReference>
<dbReference type="PANTHER" id="PTHR10265">
    <property type="entry name" value="CYCLIN-DEPENDENT KINASE INHIBITOR 1"/>
    <property type="match status" value="1"/>
</dbReference>
<evidence type="ECO:0000313" key="9">
    <source>
        <dbReference type="Proteomes" id="UP000593567"/>
    </source>
</evidence>
<dbReference type="Pfam" id="PF02234">
    <property type="entry name" value="CDI"/>
    <property type="match status" value="1"/>
</dbReference>
<dbReference type="PANTHER" id="PTHR10265:SF45">
    <property type="entry name" value="DACAPO"/>
    <property type="match status" value="1"/>
</dbReference>
<evidence type="ECO:0000259" key="7">
    <source>
        <dbReference type="Pfam" id="PF02234"/>
    </source>
</evidence>
<feature type="compositionally biased region" description="Polar residues" evidence="6">
    <location>
        <begin position="109"/>
        <end position="122"/>
    </location>
</feature>
<evidence type="ECO:0000256" key="1">
    <source>
        <dbReference type="ARBA" id="ARBA00004123"/>
    </source>
</evidence>
<comment type="subcellular location">
    <subcellularLocation>
        <location evidence="1">Nucleus</location>
    </subcellularLocation>
</comment>
<dbReference type="EMBL" id="VXIV02002578">
    <property type="protein sequence ID" value="KAF6024450.1"/>
    <property type="molecule type" value="Genomic_DNA"/>
</dbReference>
<keyword evidence="5" id="KW-0131">Cell cycle</keyword>
<evidence type="ECO:0000256" key="5">
    <source>
        <dbReference type="ARBA" id="ARBA00023306"/>
    </source>
</evidence>
<dbReference type="GO" id="GO:0004861">
    <property type="term" value="F:cyclin-dependent protein serine/threonine kinase inhibitor activity"/>
    <property type="evidence" value="ECO:0007669"/>
    <property type="project" value="InterPro"/>
</dbReference>
<evidence type="ECO:0000313" key="8">
    <source>
        <dbReference type="EMBL" id="KAF6024450.1"/>
    </source>
</evidence>
<dbReference type="OrthoDB" id="6373236at2759"/>
<feature type="region of interest" description="Disordered" evidence="6">
    <location>
        <begin position="79"/>
        <end position="178"/>
    </location>
</feature>
<reference evidence="8" key="1">
    <citation type="submission" date="2020-06" db="EMBL/GenBank/DDBJ databases">
        <title>Draft genome of Bugula neritina, a colonial animal packing powerful symbionts and potential medicines.</title>
        <authorList>
            <person name="Rayko M."/>
        </authorList>
    </citation>
    <scope>NUCLEOTIDE SEQUENCE [LARGE SCALE GENOMIC DNA]</scope>
    <source>
        <strain evidence="8">Kwan_BN1</strain>
    </source>
</reference>
<evidence type="ECO:0000256" key="6">
    <source>
        <dbReference type="SAM" id="MobiDB-lite"/>
    </source>
</evidence>
<protein>
    <recommendedName>
        <fullName evidence="7">Cyclin-dependent kinase inhibitor domain-containing protein</fullName>
    </recommendedName>
</protein>
<keyword evidence="3" id="KW-0649">Protein kinase inhibitor</keyword>
<feature type="compositionally biased region" description="Basic residues" evidence="6">
    <location>
        <begin position="130"/>
        <end position="139"/>
    </location>
</feature>
<evidence type="ECO:0000256" key="3">
    <source>
        <dbReference type="ARBA" id="ARBA00023013"/>
    </source>
</evidence>
<comment type="similarity">
    <text evidence="2">Belongs to the CDI family.</text>
</comment>
<dbReference type="InterPro" id="IPR044898">
    <property type="entry name" value="CDI_dom_sf"/>
</dbReference>
<dbReference type="GO" id="GO:0005634">
    <property type="term" value="C:nucleus"/>
    <property type="evidence" value="ECO:0007669"/>
    <property type="project" value="UniProtKB-SubCell"/>
</dbReference>
<comment type="caution">
    <text evidence="8">The sequence shown here is derived from an EMBL/GenBank/DDBJ whole genome shotgun (WGS) entry which is preliminary data.</text>
</comment>
<dbReference type="Gene3D" id="4.10.365.10">
    <property type="entry name" value="p27"/>
    <property type="match status" value="1"/>
</dbReference>
<keyword evidence="9" id="KW-1185">Reference proteome</keyword>
<dbReference type="AlphaFoldDB" id="A0A7J7JDZ7"/>
<evidence type="ECO:0000256" key="4">
    <source>
        <dbReference type="ARBA" id="ARBA00023242"/>
    </source>
</evidence>
<sequence>MLNTMPVNPAIDYRALVDAKSSPVKRCLFGIPDRAEVRAELLKHMANLSKESREKYNFDFDKGQPLFSAESRYQWEMIPESQPVPPPCLPPLSTSTSAKVEDSEIQLVPSPTASPPQITILDNSRDRSVKRSSKFKKPNLRPQRQITDYYSHKKRPASPQLTKHFSKRSQSKKLRSSQ</sequence>
<keyword evidence="4" id="KW-0539">Nucleus</keyword>